<proteinExistence type="predicted"/>
<sequence length="531" mass="58603">MRQHYLLHSTRYQLIFALPSNEPSTQMTLLQKLSFFTAAAMICLFSACDVETEFLTGNNVQLRFSIDTVAFDTVFVARGSATQRMKVYNDGEQPIKIDRVRVEGRTGVNFIFNIDGTRGPEAEDIVIWGEDSIFLFVEVEVDPTEPENTSPFIAEDRLLFETGDIQDEVVLLAYGQNANYLNGFNRGQFGGIDARNCDSEGFFTLPTDLPTVIYGSLIVDECTLRALAGTKVYFHGGVQRNDQFAGTGFFNDGLILTTATGSVEFLGTLEEPVILRTDRLEPRFEQDPAKYRGLVLGAGSRDNRLEYTQLLNAIVGITIDSAAEVTIENSVIAYSGGSAISAYQSEVTLRNSVLHDNFGNAIQFVKGGTLEMEHTTIANYGVDASALALTNFSCDDSGNNCVFAPMTARVRNSIISGSRGSELIFLDIFEGSEPSQWNVLFNNSVVRTDQPFLDSQNGIFSDFYENICRNCHNLEFSDPLFVALDQDDYQLDSLSVARDLGAFLPSLPTDILGVERDLSTPDAGAYERVDQ</sequence>
<reference evidence="1 2" key="1">
    <citation type="submission" date="2019-08" db="EMBL/GenBank/DDBJ databases">
        <title>Lewinella sp. strain SSH13 Genome sequencing and assembly.</title>
        <authorList>
            <person name="Kim I."/>
        </authorList>
    </citation>
    <scope>NUCLEOTIDE SEQUENCE [LARGE SCALE GENOMIC DNA]</scope>
    <source>
        <strain evidence="1 2">SSH13</strain>
    </source>
</reference>
<protein>
    <submittedName>
        <fullName evidence="1">Right-handed parallel beta-helix repeat-containing protein</fullName>
    </submittedName>
</protein>
<comment type="caution">
    <text evidence="1">The sequence shown here is derived from an EMBL/GenBank/DDBJ whole genome shotgun (WGS) entry which is preliminary data.</text>
</comment>
<organism evidence="1 2">
    <name type="scientific">Neolewinella aurantiaca</name>
    <dbReference type="NCBI Taxonomy" id="2602767"/>
    <lineage>
        <taxon>Bacteria</taxon>
        <taxon>Pseudomonadati</taxon>
        <taxon>Bacteroidota</taxon>
        <taxon>Saprospiria</taxon>
        <taxon>Saprospirales</taxon>
        <taxon>Lewinellaceae</taxon>
        <taxon>Neolewinella</taxon>
    </lineage>
</organism>
<evidence type="ECO:0000313" key="1">
    <source>
        <dbReference type="EMBL" id="TXF89673.1"/>
    </source>
</evidence>
<accession>A0A5C7FFN3</accession>
<dbReference type="AlphaFoldDB" id="A0A5C7FFN3"/>
<dbReference type="InterPro" id="IPR012334">
    <property type="entry name" value="Pectin_lyas_fold"/>
</dbReference>
<dbReference type="Proteomes" id="UP000321907">
    <property type="component" value="Unassembled WGS sequence"/>
</dbReference>
<name>A0A5C7FFN3_9BACT</name>
<keyword evidence="2" id="KW-1185">Reference proteome</keyword>
<dbReference type="Gene3D" id="2.160.20.10">
    <property type="entry name" value="Single-stranded right-handed beta-helix, Pectin lyase-like"/>
    <property type="match status" value="1"/>
</dbReference>
<gene>
    <name evidence="1" type="ORF">FUA23_09490</name>
</gene>
<dbReference type="OrthoDB" id="1111178at2"/>
<evidence type="ECO:0000313" key="2">
    <source>
        <dbReference type="Proteomes" id="UP000321907"/>
    </source>
</evidence>
<dbReference type="InterPro" id="IPR011050">
    <property type="entry name" value="Pectin_lyase_fold/virulence"/>
</dbReference>
<dbReference type="SUPFAM" id="SSF51126">
    <property type="entry name" value="Pectin lyase-like"/>
    <property type="match status" value="1"/>
</dbReference>
<dbReference type="EMBL" id="VOXD01000012">
    <property type="protein sequence ID" value="TXF89673.1"/>
    <property type="molecule type" value="Genomic_DNA"/>
</dbReference>